<dbReference type="AlphaFoldDB" id="A0A2R5GQ96"/>
<gene>
    <name evidence="1" type="ORF">FCC1311_090102</name>
</gene>
<evidence type="ECO:0000313" key="2">
    <source>
        <dbReference type="Proteomes" id="UP000241890"/>
    </source>
</evidence>
<dbReference type="Proteomes" id="UP000241890">
    <property type="component" value="Unassembled WGS sequence"/>
</dbReference>
<evidence type="ECO:0000313" key="1">
    <source>
        <dbReference type="EMBL" id="GBG32785.1"/>
    </source>
</evidence>
<proteinExistence type="predicted"/>
<dbReference type="InterPro" id="IPR016024">
    <property type="entry name" value="ARM-type_fold"/>
</dbReference>
<sequence length="672" mass="74585">MHIPKTAGSSAHHHLREHPSTAHLVKFHWSTPGLDENCLQEIWRDGLPVATLFREPRAQLYSQFMECTHDSWGKQVTRGTAFPRAGPGEDEVTAFEAWLRHFSQEKAQLAKDPSHRVDFFNCYYPDNMQARYLLHWEDRSKLDKKEGHTCHGPALDRTLPPSAARELIEGLWFVGLKEHFALSMCLFEFQLRGDVSEHCLCDSPDKTLPREAHGNANPPTRPQITMLAFWSSPPPAPAPALAPRDALRVCQESPGDAAATMAACRAMAETAPAVRNALLTDGAIDAVTGVLEAFLARDAPAPRQARRCLRVLLGKRPALYTGERPVSAARLMRVAAASLALVVSRDLLEVILALVRSDPRFAMRHLARAFDEFSNFRRIFTDPPRDKRTVVYEILAAAAECPSGRLHLASFSSGDAFVETLAQGTPRECQSACKFLANLCTSHRLEANIEFGEHTMSSRCEEPLYARLQTDVFSPEMAIAWLEHPFIHYLFRGRTSAAYHRCVGLFRVLRFQFARAAAMKNAAERAKTQVALMHAFARAQRMTTDQDILHASTIFLRSPALLRVAGAADRGARFDAWLLLLDNRRLLGDARPEIWAAIGAEVARGALGREQPVHSHVMLALVADLSADPSVAADMARENILEAAAASSIVAQEEGARAVLEIMSKFMQIHIK</sequence>
<dbReference type="SUPFAM" id="SSF48371">
    <property type="entry name" value="ARM repeat"/>
    <property type="match status" value="1"/>
</dbReference>
<dbReference type="InParanoid" id="A0A2R5GQ96"/>
<keyword evidence="2" id="KW-1185">Reference proteome</keyword>
<name>A0A2R5GQ96_9STRA</name>
<organism evidence="1 2">
    <name type="scientific">Hondaea fermentalgiana</name>
    <dbReference type="NCBI Taxonomy" id="2315210"/>
    <lineage>
        <taxon>Eukaryota</taxon>
        <taxon>Sar</taxon>
        <taxon>Stramenopiles</taxon>
        <taxon>Bigyra</taxon>
        <taxon>Labyrinthulomycetes</taxon>
        <taxon>Thraustochytrida</taxon>
        <taxon>Thraustochytriidae</taxon>
        <taxon>Hondaea</taxon>
    </lineage>
</organism>
<accession>A0A2R5GQ96</accession>
<reference evidence="1 2" key="1">
    <citation type="submission" date="2017-12" db="EMBL/GenBank/DDBJ databases">
        <title>Sequencing, de novo assembly and annotation of complete genome of a new Thraustochytrid species, strain FCC1311.</title>
        <authorList>
            <person name="Sedici K."/>
            <person name="Godart F."/>
            <person name="Aiese Cigliano R."/>
            <person name="Sanseverino W."/>
            <person name="Barakat M."/>
            <person name="Ortet P."/>
            <person name="Marechal E."/>
            <person name="Cagnac O."/>
            <person name="Amato A."/>
        </authorList>
    </citation>
    <scope>NUCLEOTIDE SEQUENCE [LARGE SCALE GENOMIC DNA]</scope>
</reference>
<protein>
    <submittedName>
        <fullName evidence="1">Uncharacterized protein</fullName>
    </submittedName>
</protein>
<comment type="caution">
    <text evidence="1">The sequence shown here is derived from an EMBL/GenBank/DDBJ whole genome shotgun (WGS) entry which is preliminary data.</text>
</comment>
<dbReference type="EMBL" id="BEYU01000130">
    <property type="protein sequence ID" value="GBG32785.1"/>
    <property type="molecule type" value="Genomic_DNA"/>
</dbReference>
<dbReference type="OrthoDB" id="432535at2759"/>